<proteinExistence type="predicted"/>
<organism evidence="8 9">
    <name type="scientific">Arabidopsis arenosa</name>
    <name type="common">Sand rock-cress</name>
    <name type="synonym">Cardaminopsis arenosa</name>
    <dbReference type="NCBI Taxonomy" id="38785"/>
    <lineage>
        <taxon>Eukaryota</taxon>
        <taxon>Viridiplantae</taxon>
        <taxon>Streptophyta</taxon>
        <taxon>Embryophyta</taxon>
        <taxon>Tracheophyta</taxon>
        <taxon>Spermatophyta</taxon>
        <taxon>Magnoliopsida</taxon>
        <taxon>eudicotyledons</taxon>
        <taxon>Gunneridae</taxon>
        <taxon>Pentapetalae</taxon>
        <taxon>rosids</taxon>
        <taxon>malvids</taxon>
        <taxon>Brassicales</taxon>
        <taxon>Brassicaceae</taxon>
        <taxon>Camelineae</taxon>
        <taxon>Arabidopsis</taxon>
    </lineage>
</organism>
<keyword evidence="2 4" id="KW-0863">Zinc-finger</keyword>
<evidence type="ECO:0000256" key="3">
    <source>
        <dbReference type="ARBA" id="ARBA00022833"/>
    </source>
</evidence>
<gene>
    <name evidence="8" type="ORF">AARE701A_LOCUS20537</name>
</gene>
<dbReference type="PANTHER" id="PTHR31973">
    <property type="entry name" value="POLYPROTEIN, PUTATIVE-RELATED"/>
    <property type="match status" value="1"/>
</dbReference>
<dbReference type="EMBL" id="LR999458">
    <property type="protein sequence ID" value="CAE6219680.1"/>
    <property type="molecule type" value="Genomic_DNA"/>
</dbReference>
<dbReference type="SMART" id="SM00575">
    <property type="entry name" value="ZnF_PMZ"/>
    <property type="match status" value="1"/>
</dbReference>
<feature type="region of interest" description="Disordered" evidence="5">
    <location>
        <begin position="626"/>
        <end position="711"/>
    </location>
</feature>
<dbReference type="InterPro" id="IPR001878">
    <property type="entry name" value="Znf_CCHC"/>
</dbReference>
<dbReference type="PANTHER" id="PTHR31973:SF187">
    <property type="entry name" value="MUTATOR TRANSPOSASE MUDRA PROTEIN"/>
    <property type="match status" value="1"/>
</dbReference>
<dbReference type="InterPro" id="IPR007527">
    <property type="entry name" value="Znf_SWIM"/>
</dbReference>
<protein>
    <recommendedName>
        <fullName evidence="10">SWIM-type domain-containing protein</fullName>
    </recommendedName>
</protein>
<evidence type="ECO:0000256" key="5">
    <source>
        <dbReference type="SAM" id="MobiDB-lite"/>
    </source>
</evidence>
<evidence type="ECO:0000259" key="7">
    <source>
        <dbReference type="PROSITE" id="PS50966"/>
    </source>
</evidence>
<evidence type="ECO:0000259" key="6">
    <source>
        <dbReference type="PROSITE" id="PS50158"/>
    </source>
</evidence>
<keyword evidence="3" id="KW-0862">Zinc</keyword>
<keyword evidence="9" id="KW-1185">Reference proteome</keyword>
<feature type="compositionally biased region" description="Low complexity" evidence="5">
    <location>
        <begin position="699"/>
        <end position="711"/>
    </location>
</feature>
<evidence type="ECO:0000313" key="8">
    <source>
        <dbReference type="EMBL" id="CAE6219680.1"/>
    </source>
</evidence>
<dbReference type="GO" id="GO:0008270">
    <property type="term" value="F:zinc ion binding"/>
    <property type="evidence" value="ECO:0007669"/>
    <property type="project" value="UniProtKB-KW"/>
</dbReference>
<feature type="compositionally biased region" description="Acidic residues" evidence="5">
    <location>
        <begin position="140"/>
        <end position="151"/>
    </location>
</feature>
<reference evidence="8" key="1">
    <citation type="submission" date="2021-01" db="EMBL/GenBank/DDBJ databases">
        <authorList>
            <person name="Bezrukov I."/>
        </authorList>
    </citation>
    <scope>NUCLEOTIDE SEQUENCE</scope>
</reference>
<evidence type="ECO:0008006" key="10">
    <source>
        <dbReference type="Google" id="ProtNLM"/>
    </source>
</evidence>
<feature type="region of interest" description="Disordered" evidence="5">
    <location>
        <begin position="127"/>
        <end position="160"/>
    </location>
</feature>
<dbReference type="Pfam" id="PF10551">
    <property type="entry name" value="MULE"/>
    <property type="match status" value="1"/>
</dbReference>
<dbReference type="PROSITE" id="PS50158">
    <property type="entry name" value="ZF_CCHC"/>
    <property type="match status" value="1"/>
</dbReference>
<evidence type="ECO:0000313" key="9">
    <source>
        <dbReference type="Proteomes" id="UP000682877"/>
    </source>
</evidence>
<dbReference type="Pfam" id="PF04434">
    <property type="entry name" value="SWIM"/>
    <property type="match status" value="1"/>
</dbReference>
<name>A0A8S2B0J2_ARAAE</name>
<feature type="compositionally biased region" description="Basic residues" evidence="5">
    <location>
        <begin position="636"/>
        <end position="648"/>
    </location>
</feature>
<dbReference type="Proteomes" id="UP000682877">
    <property type="component" value="Chromosome 8"/>
</dbReference>
<feature type="domain" description="SWIM-type" evidence="7">
    <location>
        <begin position="548"/>
        <end position="582"/>
    </location>
</feature>
<feature type="compositionally biased region" description="Basic residues" evidence="5">
    <location>
        <begin position="655"/>
        <end position="664"/>
    </location>
</feature>
<evidence type="ECO:0000256" key="4">
    <source>
        <dbReference type="PROSITE-ProRule" id="PRU00047"/>
    </source>
</evidence>
<dbReference type="GO" id="GO:0003676">
    <property type="term" value="F:nucleic acid binding"/>
    <property type="evidence" value="ECO:0007669"/>
    <property type="project" value="InterPro"/>
</dbReference>
<dbReference type="InterPro" id="IPR018289">
    <property type="entry name" value="MULE_transposase_dom"/>
</dbReference>
<dbReference type="AlphaFoldDB" id="A0A8S2B0J2"/>
<feature type="domain" description="CCHC-type" evidence="6">
    <location>
        <begin position="665"/>
        <end position="680"/>
    </location>
</feature>
<sequence>MDVATFSVYYGGNWVTSEDEEDAYIGGEVKIVECKPEEFYTKLGSELGEAFYGKKVSYNYPYEDSKERKLLCERDSSLKKMCDGARWVKFVNVYLVDSEGDEEIGAEPCEEELRVERNVANFIDEDDDEQFDYHNTPPNSDDEGREEDEVKEDGTSSKTDGGKTSVKLFVEYKTVKLLDGYCKILKSRVIAKLFLDDIRSDPDFKPRTIEENILKNWNLVATIDKCRKGKKIALEIIQKEHEEQFYRLRDYKAELLRSNPESTVELNTILDDDGSEIFHRFYVCFANLRKQWCTWCRPIFGLDGCFLKSTLKGQLLAAVGRDANNGMYPFAWAIVDVENEDNWTWFIQNIKKDCKNLQDGQGYTVISDRQKGLINAVDRELPKIEHRMCARHIYGNLKKLFPNSSEMKGLFWSVAESCILSEYEANLDRVKAYDIRLFEAIMQRNPANCSLAFCTPTASCIDVHNNISESFNNAIDPSRYYPMVEMLEIIRRRAMQRIEARKKKAEDHKGRFTKRATAFIAEEQTKLKFTKYVSGSSDGRCEVLDCGKSVSLHMGMRTCACRKWEMSGLPCRHALRIINKKKLNYEDYTSEWYSNAKQNHIYSSSIEPVNGLRFWKNSGSVIKPPPALVEEIQNTKGRKPKPKRKKARHESPTKKASRKKRIMHCGRCGEAGHNVTKCKNPVSEKNKSKKKTPIDDGLDSLTQTQTTQDQE</sequence>
<evidence type="ECO:0000256" key="2">
    <source>
        <dbReference type="ARBA" id="ARBA00022771"/>
    </source>
</evidence>
<evidence type="ECO:0000256" key="1">
    <source>
        <dbReference type="ARBA" id="ARBA00022723"/>
    </source>
</evidence>
<dbReference type="InterPro" id="IPR006564">
    <property type="entry name" value="Znf_PMZ"/>
</dbReference>
<accession>A0A8S2B0J2</accession>
<keyword evidence="1" id="KW-0479">Metal-binding</keyword>
<dbReference type="PROSITE" id="PS50966">
    <property type="entry name" value="ZF_SWIM"/>
    <property type="match status" value="1"/>
</dbReference>